<dbReference type="Pfam" id="PF00890">
    <property type="entry name" value="FAD_binding_2"/>
    <property type="match status" value="1"/>
</dbReference>
<dbReference type="InterPro" id="IPR036188">
    <property type="entry name" value="FAD/NAD-bd_sf"/>
</dbReference>
<gene>
    <name evidence="5" type="ORF">DM867_10025</name>
</gene>
<dbReference type="Gene3D" id="3.50.50.60">
    <property type="entry name" value="FAD/NAD(P)-binding domain"/>
    <property type="match status" value="1"/>
</dbReference>
<name>A0A5N5U5Y0_9EURY</name>
<evidence type="ECO:0000256" key="2">
    <source>
        <dbReference type="ARBA" id="ARBA00023002"/>
    </source>
</evidence>
<dbReference type="PRINTS" id="PR00368">
    <property type="entry name" value="FADPNR"/>
</dbReference>
<feature type="compositionally biased region" description="Basic and acidic residues" evidence="3">
    <location>
        <begin position="207"/>
        <end position="225"/>
    </location>
</feature>
<feature type="region of interest" description="Disordered" evidence="3">
    <location>
        <begin position="207"/>
        <end position="249"/>
    </location>
</feature>
<dbReference type="GO" id="GO:0016491">
    <property type="term" value="F:oxidoreductase activity"/>
    <property type="evidence" value="ECO:0007669"/>
    <property type="project" value="UniProtKB-KW"/>
</dbReference>
<evidence type="ECO:0000313" key="6">
    <source>
        <dbReference type="Proteomes" id="UP000326865"/>
    </source>
</evidence>
<dbReference type="EMBL" id="QKKZ01000004">
    <property type="protein sequence ID" value="KAB7513311.1"/>
    <property type="molecule type" value="Genomic_DNA"/>
</dbReference>
<dbReference type="SUPFAM" id="SSF51905">
    <property type="entry name" value="FAD/NAD(P)-binding domain"/>
    <property type="match status" value="1"/>
</dbReference>
<dbReference type="InterPro" id="IPR003953">
    <property type="entry name" value="FAD-dep_OxRdtase_2_FAD-bd"/>
</dbReference>
<feature type="domain" description="FAD-dependent oxidoreductase 2 FAD-binding" evidence="4">
    <location>
        <begin position="4"/>
        <end position="36"/>
    </location>
</feature>
<reference evidence="5 6" key="1">
    <citation type="submission" date="2019-10" db="EMBL/GenBank/DDBJ databases">
        <title>Unraveling microbial dark matter from salterns through culturing: the case of the genus Halosegnis.</title>
        <authorList>
            <person name="Duran-Viseras A."/>
            <person name="Andrei A.-S."/>
            <person name="Vera-Gargallo B."/>
            <person name="Ghai R."/>
            <person name="Sanchez-Porro C."/>
            <person name="Ventosa A."/>
        </authorList>
    </citation>
    <scope>NUCLEOTIDE SEQUENCE [LARGE SCALE GENOMIC DNA]</scope>
    <source>
        <strain evidence="5 6">F18-79</strain>
    </source>
</reference>
<keyword evidence="2" id="KW-0560">Oxidoreductase</keyword>
<dbReference type="Proteomes" id="UP000326865">
    <property type="component" value="Unassembled WGS sequence"/>
</dbReference>
<accession>A0A5N5U5Y0</accession>
<organism evidence="5 6">
    <name type="scientific">Halosegnis rubeus</name>
    <dbReference type="NCBI Taxonomy" id="2212850"/>
    <lineage>
        <taxon>Archaea</taxon>
        <taxon>Methanobacteriati</taxon>
        <taxon>Methanobacteriota</taxon>
        <taxon>Stenosarchaea group</taxon>
        <taxon>Halobacteria</taxon>
        <taxon>Halobacteriales</taxon>
        <taxon>Natronomonadaceae</taxon>
        <taxon>Halosegnis</taxon>
    </lineage>
</organism>
<protein>
    <submittedName>
        <fullName evidence="5">FAD-binding protein</fullName>
    </submittedName>
</protein>
<comment type="caution">
    <text evidence="5">The sequence shown here is derived from an EMBL/GenBank/DDBJ whole genome shotgun (WGS) entry which is preliminary data.</text>
</comment>
<keyword evidence="6" id="KW-1185">Reference proteome</keyword>
<dbReference type="RefSeq" id="WP_152134200.1">
    <property type="nucleotide sequence ID" value="NZ_QKKZ01000004.1"/>
</dbReference>
<evidence type="ECO:0000256" key="3">
    <source>
        <dbReference type="SAM" id="MobiDB-lite"/>
    </source>
</evidence>
<evidence type="ECO:0000259" key="4">
    <source>
        <dbReference type="Pfam" id="PF00890"/>
    </source>
</evidence>
<sequence>MSTDAVIVGGGVAGLTAATYTARAGVDTTVVTDGESTLARNAHLENVLGFPRGVNARTFLELCVEGAQEAGAAFTEGRVARVEPTADGFAVETADGTSFTADAVVAASWSDASYLADIDGVGFLDRGSKTFIDADETGRTGVDGLYAAGRLAEQPHQTIICAGHGATAALALIHDADIPYYHDWVTPEGYFTERGRDVPPGCVEIPADERRDREARANERMREAFEEPQPDGPTMHPSVVAAREDDGEH</sequence>
<dbReference type="AlphaFoldDB" id="A0A5N5U5Y0"/>
<evidence type="ECO:0000313" key="5">
    <source>
        <dbReference type="EMBL" id="KAB7513311.1"/>
    </source>
</evidence>
<dbReference type="InterPro" id="IPR050097">
    <property type="entry name" value="Ferredoxin-NADP_redctase_2"/>
</dbReference>
<dbReference type="PANTHER" id="PTHR48105">
    <property type="entry name" value="THIOREDOXIN REDUCTASE 1-RELATED-RELATED"/>
    <property type="match status" value="1"/>
</dbReference>
<keyword evidence="1" id="KW-0285">Flavoprotein</keyword>
<dbReference type="PRINTS" id="PR00469">
    <property type="entry name" value="PNDRDTASEII"/>
</dbReference>
<proteinExistence type="predicted"/>
<evidence type="ECO:0000256" key="1">
    <source>
        <dbReference type="ARBA" id="ARBA00022630"/>
    </source>
</evidence>